<proteinExistence type="predicted"/>
<accession>A0AC59Z8L8</accession>
<reference evidence="1" key="2">
    <citation type="submission" date="2025-03" db="EMBL/GenBank/DDBJ databases">
        <authorList>
            <consortium name="ELIXIR-Norway"/>
            <consortium name="Elixir Norway"/>
        </authorList>
    </citation>
    <scope>NUCLEOTIDE SEQUENCE</scope>
</reference>
<dbReference type="Proteomes" id="UP001162501">
    <property type="component" value="Chromosome 26"/>
</dbReference>
<name>A0AC59Z8L8_RANTA</name>
<reference evidence="1" key="1">
    <citation type="submission" date="2023-05" db="EMBL/GenBank/DDBJ databases">
        <authorList>
            <consortium name="ELIXIR-Norway"/>
        </authorList>
    </citation>
    <scope>NUCLEOTIDE SEQUENCE</scope>
</reference>
<evidence type="ECO:0000313" key="2">
    <source>
        <dbReference type="Proteomes" id="UP001162501"/>
    </source>
</evidence>
<protein>
    <submittedName>
        <fullName evidence="1">Uncharacterized protein</fullName>
    </submittedName>
</protein>
<sequence>MEAKVSMGKWLAGQLLWQQCFNLSYPQLEGCAVALGGEVGESQLAPHQVFNSWQKSCFGTLALLLLSCVPASVILSEAVSMHIKWEGGVPLLTAGVVQRLSYGW</sequence>
<organism evidence="1 2">
    <name type="scientific">Rangifer tarandus platyrhynchus</name>
    <name type="common">Svalbard reindeer</name>
    <dbReference type="NCBI Taxonomy" id="3082113"/>
    <lineage>
        <taxon>Eukaryota</taxon>
        <taxon>Metazoa</taxon>
        <taxon>Chordata</taxon>
        <taxon>Craniata</taxon>
        <taxon>Vertebrata</taxon>
        <taxon>Euteleostomi</taxon>
        <taxon>Mammalia</taxon>
        <taxon>Eutheria</taxon>
        <taxon>Laurasiatheria</taxon>
        <taxon>Artiodactyla</taxon>
        <taxon>Ruminantia</taxon>
        <taxon>Pecora</taxon>
        <taxon>Cervidae</taxon>
        <taxon>Odocoileinae</taxon>
        <taxon>Rangifer</taxon>
    </lineage>
</organism>
<evidence type="ECO:0000313" key="1">
    <source>
        <dbReference type="EMBL" id="CAN0313230.1"/>
    </source>
</evidence>
<dbReference type="EMBL" id="OX596110">
    <property type="protein sequence ID" value="CAN0313230.1"/>
    <property type="molecule type" value="Genomic_DNA"/>
</dbReference>
<gene>
    <name evidence="1" type="ORF">MRATA1EN22A_LOCUS15434</name>
</gene>